<dbReference type="AlphaFoldDB" id="A0A017SS99"/>
<dbReference type="InterPro" id="IPR041711">
    <property type="entry name" value="Met-tRNA-FMT_N"/>
</dbReference>
<dbReference type="GeneID" id="63698660"/>
<evidence type="ECO:0000313" key="4">
    <source>
        <dbReference type="Proteomes" id="UP000019804"/>
    </source>
</evidence>
<dbReference type="Pfam" id="PF00551">
    <property type="entry name" value="Formyl_trans_N"/>
    <property type="match status" value="1"/>
</dbReference>
<dbReference type="GO" id="GO:0004479">
    <property type="term" value="F:methionyl-tRNA formyltransferase activity"/>
    <property type="evidence" value="ECO:0007669"/>
    <property type="project" value="UniProtKB-EC"/>
</dbReference>
<accession>A0A017SS99</accession>
<dbReference type="RefSeq" id="XP_040643147.1">
    <property type="nucleotide sequence ID" value="XM_040783536.1"/>
</dbReference>
<evidence type="ECO:0000313" key="3">
    <source>
        <dbReference type="EMBL" id="EYE99459.1"/>
    </source>
</evidence>
<dbReference type="SUPFAM" id="SSF53328">
    <property type="entry name" value="Formyltransferase"/>
    <property type="match status" value="1"/>
</dbReference>
<dbReference type="PANTHER" id="PTHR11138">
    <property type="entry name" value="METHIONYL-TRNA FORMYLTRANSFERASE"/>
    <property type="match status" value="1"/>
</dbReference>
<sequence>MFYLKRPEILWTCRQAQPYQASTIRFVSTKPYDPLRILFCGSDEFSIASLKALHKEHLLNPDRIASIDVVCRPGKKIGRGLKIVREVPIKAAASELSLPIHEIDTFKGWTPPLPSGEPINLVVAVSFGLFVPRRILTSAKYGGLNVHPSMLPFYHGPAPLHHVLMDGRNTTGVTLQTMHHQHFDHGVVLQQTPPPGLEIPDPDSCTVSQLLNVVTPKGADVLLDGVRRGIFVPPLENRGFSDLPLDDVPHAAKITPEDRHINWSEWPWQVINRRNRVIGPLWAKAYLPESKPGSTSGSRKRLIFTEMEEAQPLEGCTEFTSSPGWPFAASPLQTEGKREEKLYVWTSDRKLIHLRRMIVEGAPNTDAARAARKAGLLDGEVVRTENFEFRGFHDTLL</sequence>
<dbReference type="InterPro" id="IPR002376">
    <property type="entry name" value="Formyl_transf_N"/>
</dbReference>
<dbReference type="HOGENOM" id="CLU_033347_0_2_1"/>
<dbReference type="CDD" id="cd08646">
    <property type="entry name" value="FMT_core_Met-tRNA-FMT_N"/>
    <property type="match status" value="1"/>
</dbReference>
<evidence type="ECO:0000256" key="1">
    <source>
        <dbReference type="ARBA" id="ARBA00012261"/>
    </source>
</evidence>
<dbReference type="Proteomes" id="UP000019804">
    <property type="component" value="Unassembled WGS sequence"/>
</dbReference>
<dbReference type="EMBL" id="KK088411">
    <property type="protein sequence ID" value="EYE99459.1"/>
    <property type="molecule type" value="Genomic_DNA"/>
</dbReference>
<gene>
    <name evidence="3" type="ORF">EURHEDRAFT_445505</name>
</gene>
<organism evidence="3 4">
    <name type="scientific">Aspergillus ruber (strain CBS 135680)</name>
    <dbReference type="NCBI Taxonomy" id="1388766"/>
    <lineage>
        <taxon>Eukaryota</taxon>
        <taxon>Fungi</taxon>
        <taxon>Dikarya</taxon>
        <taxon>Ascomycota</taxon>
        <taxon>Pezizomycotina</taxon>
        <taxon>Eurotiomycetes</taxon>
        <taxon>Eurotiomycetidae</taxon>
        <taxon>Eurotiales</taxon>
        <taxon>Aspergillaceae</taxon>
        <taxon>Aspergillus</taxon>
        <taxon>Aspergillus subgen. Aspergillus</taxon>
    </lineage>
</organism>
<keyword evidence="3" id="KW-0808">Transferase</keyword>
<reference evidence="4" key="1">
    <citation type="journal article" date="2014" name="Nat. Commun.">
        <title>Genomic adaptations of the halophilic Dead Sea filamentous fungus Eurotium rubrum.</title>
        <authorList>
            <person name="Kis-Papo T."/>
            <person name="Weig A.R."/>
            <person name="Riley R."/>
            <person name="Persoh D."/>
            <person name="Salamov A."/>
            <person name="Sun H."/>
            <person name="Lipzen A."/>
            <person name="Wasser S.P."/>
            <person name="Rambold G."/>
            <person name="Grigoriev I.V."/>
            <person name="Nevo E."/>
        </authorList>
    </citation>
    <scope>NUCLEOTIDE SEQUENCE [LARGE SCALE GENOMIC DNA]</scope>
    <source>
        <strain evidence="4">CBS 135680</strain>
    </source>
</reference>
<keyword evidence="4" id="KW-1185">Reference proteome</keyword>
<name>A0A017SS99_ASPRC</name>
<protein>
    <recommendedName>
        <fullName evidence="1">methionyl-tRNA formyltransferase</fullName>
        <ecNumber evidence="1">2.1.2.9</ecNumber>
    </recommendedName>
</protein>
<dbReference type="STRING" id="1388766.A0A017SS99"/>
<dbReference type="Gene3D" id="3.40.50.12230">
    <property type="match status" value="1"/>
</dbReference>
<dbReference type="InterPro" id="IPR036477">
    <property type="entry name" value="Formyl_transf_N_sf"/>
</dbReference>
<feature type="domain" description="Formyl transferase N-terminal" evidence="2">
    <location>
        <begin position="36"/>
        <end position="193"/>
    </location>
</feature>
<dbReference type="EC" id="2.1.2.9" evidence="1"/>
<dbReference type="GO" id="GO:0005739">
    <property type="term" value="C:mitochondrion"/>
    <property type="evidence" value="ECO:0007669"/>
    <property type="project" value="TreeGrafter"/>
</dbReference>
<dbReference type="PANTHER" id="PTHR11138:SF5">
    <property type="entry name" value="METHIONYL-TRNA FORMYLTRANSFERASE, MITOCHONDRIAL"/>
    <property type="match status" value="1"/>
</dbReference>
<dbReference type="OrthoDB" id="10268103at2759"/>
<evidence type="ECO:0000259" key="2">
    <source>
        <dbReference type="Pfam" id="PF00551"/>
    </source>
</evidence>
<proteinExistence type="predicted"/>